<dbReference type="EMBL" id="CP033433">
    <property type="protein sequence ID" value="AYQ72299.1"/>
    <property type="molecule type" value="Genomic_DNA"/>
</dbReference>
<dbReference type="RefSeq" id="WP_123040359.1">
    <property type="nucleotide sequence ID" value="NZ_CP033433.1"/>
</dbReference>
<protein>
    <recommendedName>
        <fullName evidence="3">DUF2007 domain-containing protein</fullName>
    </recommendedName>
</protein>
<accession>A0A3G3JXQ6</accession>
<name>A0A3G3JXQ6_9BACL</name>
<proteinExistence type="predicted"/>
<reference evidence="1 2" key="1">
    <citation type="submission" date="2018-10" db="EMBL/GenBank/DDBJ databases">
        <title>Genome Sequence of Cohnella sp.</title>
        <authorList>
            <person name="Srinivasan S."/>
            <person name="Kim M.K."/>
        </authorList>
    </citation>
    <scope>NUCLEOTIDE SEQUENCE [LARGE SCALE GENOMIC DNA]</scope>
    <source>
        <strain evidence="1 2">18JY8-7</strain>
    </source>
</reference>
<evidence type="ECO:0008006" key="3">
    <source>
        <dbReference type="Google" id="ProtNLM"/>
    </source>
</evidence>
<gene>
    <name evidence="1" type="ORF">EAV92_06785</name>
</gene>
<sequence length="87" mass="9815">MGFWKRLFEALTPGSRIVLYVATNESDLFRVTGQLINAGVPYTVKSPLTARPQRGGFLIGERAQIYEIYVKPEHEYQALRAISSGNR</sequence>
<evidence type="ECO:0000313" key="2">
    <source>
        <dbReference type="Proteomes" id="UP000269097"/>
    </source>
</evidence>
<dbReference type="Proteomes" id="UP000269097">
    <property type="component" value="Chromosome"/>
</dbReference>
<evidence type="ECO:0000313" key="1">
    <source>
        <dbReference type="EMBL" id="AYQ72299.1"/>
    </source>
</evidence>
<dbReference type="AlphaFoldDB" id="A0A3G3JXQ6"/>
<keyword evidence="2" id="KW-1185">Reference proteome</keyword>
<dbReference type="KEGG" id="coh:EAV92_06785"/>
<organism evidence="1 2">
    <name type="scientific">Cohnella candidum</name>
    <dbReference type="NCBI Taxonomy" id="2674991"/>
    <lineage>
        <taxon>Bacteria</taxon>
        <taxon>Bacillati</taxon>
        <taxon>Bacillota</taxon>
        <taxon>Bacilli</taxon>
        <taxon>Bacillales</taxon>
        <taxon>Paenibacillaceae</taxon>
        <taxon>Cohnella</taxon>
    </lineage>
</organism>